<evidence type="ECO:0000259" key="9">
    <source>
        <dbReference type="PROSITE" id="PS50102"/>
    </source>
</evidence>
<sequence length="774" mass="84036">MQSLDAVTESFLSGIANEMPISSSSHSNAHAPVSASAYPYPPPSPSNGHSHDHHRRSSGRYDDRERSARHDDRYDDEGGRSRKRDDDDSESDRRKRRHYDDRDDRGDHYRLPSRREDRDYDRSDRRSSRRYDDPPHDREKDRYSSDRHRDREPSNRYSGRGYEDDRDRRGGYTGSYHRGSGGYPPDDYPSSYPSPHPRGGGSRDDRDRPRSGGGRGDWRNEAREQSPLVKRSPTPEGTVPISQRPRRDTKWDRKPQGFENISAQEAKVSGIFGVPGQARSLDGAPPVGMHSAGASGGRTALPPIHLGQGGGVPGAAGAGVGGISQMNRQARRLYVGNVGWDATEPLVTGFFNAKMRELNLVNRNLAGDEPCISAQINPEKGYAFVEFRSPEEATNAMAFDGIVFQQQGLKIRRPKDYVGPDVAAPTNVHVPGVVSTNVPDSPNKIFIGGLPTYLNDEQVMELLKAFGELRAFNLVREQGNGPSKGFAFCEYVDPSITDLACQGLNDMELGDRRLVVQRASLGSGKGNAGGTPVAAPPRGIAAAAAALGGSFVGGVGGAAAEEAGEPTRCMQMLNMVTQDELTDDQEYSEIVEDIRDECARYGDVLDVRIPRPEKESKGRAAQMYRKAVNSGEQPAPSADAAEGGDTGKGSAPDNNNSSSSKEREGVGRVYVKFSEKEQCAAALKAIAGRQFGGRVVIAAYLAEEQWPGDEDGGENAEETNKMATGPKVQGEEHAAGKDADEGAVDVPAQSQWQDEGEGEGKRQPEADVDVQDAE</sequence>
<dbReference type="CDD" id="cd12231">
    <property type="entry name" value="RRM2_U2AF65"/>
    <property type="match status" value="1"/>
</dbReference>
<dbReference type="Pfam" id="PF00076">
    <property type="entry name" value="RRM_1"/>
    <property type="match status" value="1"/>
</dbReference>
<evidence type="ECO:0000313" key="10">
    <source>
        <dbReference type="EMBL" id="KDN45454.1"/>
    </source>
</evidence>
<feature type="compositionally biased region" description="Basic and acidic residues" evidence="8">
    <location>
        <begin position="161"/>
        <end position="170"/>
    </location>
</feature>
<dbReference type="Proteomes" id="UP000027361">
    <property type="component" value="Unassembled WGS sequence"/>
</dbReference>
<evidence type="ECO:0000256" key="7">
    <source>
        <dbReference type="PROSITE-ProRule" id="PRU00176"/>
    </source>
</evidence>
<dbReference type="InterPro" id="IPR006529">
    <property type="entry name" value="U2AF_lg"/>
</dbReference>
<dbReference type="EMBL" id="JMSN01000042">
    <property type="protein sequence ID" value="KDN45454.1"/>
    <property type="molecule type" value="Genomic_DNA"/>
</dbReference>
<protein>
    <recommendedName>
        <fullName evidence="9">RRM domain-containing protein</fullName>
    </recommendedName>
</protein>
<evidence type="ECO:0000256" key="3">
    <source>
        <dbReference type="ARBA" id="ARBA00022737"/>
    </source>
</evidence>
<keyword evidence="2" id="KW-0507">mRNA processing</keyword>
<evidence type="ECO:0000256" key="4">
    <source>
        <dbReference type="ARBA" id="ARBA00022884"/>
    </source>
</evidence>
<evidence type="ECO:0000313" key="11">
    <source>
        <dbReference type="Proteomes" id="UP000027361"/>
    </source>
</evidence>
<dbReference type="NCBIfam" id="TIGR01642">
    <property type="entry name" value="U2AF_lg"/>
    <property type="match status" value="1"/>
</dbReference>
<dbReference type="CDD" id="cd12230">
    <property type="entry name" value="RRM1_U2AF65"/>
    <property type="match status" value="1"/>
</dbReference>
<dbReference type="FunFam" id="3.30.70.330:FF:000676">
    <property type="entry name" value="U2 snRNP auxiliary factor large subunit"/>
    <property type="match status" value="1"/>
</dbReference>
<feature type="compositionally biased region" description="Low complexity" evidence="8">
    <location>
        <begin position="29"/>
        <end position="38"/>
    </location>
</feature>
<dbReference type="GO" id="GO:0003723">
    <property type="term" value="F:RNA binding"/>
    <property type="evidence" value="ECO:0007669"/>
    <property type="project" value="UniProtKB-UniRule"/>
</dbReference>
<feature type="region of interest" description="Disordered" evidence="8">
    <location>
        <begin position="277"/>
        <end position="308"/>
    </location>
</feature>
<evidence type="ECO:0000256" key="2">
    <source>
        <dbReference type="ARBA" id="ARBA00022664"/>
    </source>
</evidence>
<feature type="compositionally biased region" description="Basic and acidic residues" evidence="8">
    <location>
        <begin position="98"/>
        <end position="154"/>
    </location>
</feature>
<dbReference type="STRING" id="1037660.A0A066W2Z9"/>
<dbReference type="FunCoup" id="A0A066W2Z9">
    <property type="interactions" value="529"/>
</dbReference>
<comment type="caution">
    <text evidence="10">The sequence shown here is derived from an EMBL/GenBank/DDBJ whole genome shotgun (WGS) entry which is preliminary data.</text>
</comment>
<dbReference type="PROSITE" id="PS50102">
    <property type="entry name" value="RRM"/>
    <property type="match status" value="2"/>
</dbReference>
<gene>
    <name evidence="10" type="ORF">K437DRAFT_274218</name>
</gene>
<feature type="region of interest" description="Disordered" evidence="8">
    <location>
        <begin position="706"/>
        <end position="774"/>
    </location>
</feature>
<feature type="domain" description="RRM" evidence="9">
    <location>
        <begin position="443"/>
        <end position="521"/>
    </location>
</feature>
<dbReference type="RefSeq" id="XP_013243187.1">
    <property type="nucleotide sequence ID" value="XM_013387733.1"/>
</dbReference>
<dbReference type="OrthoDB" id="10266058at2759"/>
<dbReference type="InterPro" id="IPR012677">
    <property type="entry name" value="Nucleotide-bd_a/b_plait_sf"/>
</dbReference>
<feature type="compositionally biased region" description="Basic and acidic residues" evidence="8">
    <location>
        <begin position="245"/>
        <end position="254"/>
    </location>
</feature>
<feature type="compositionally biased region" description="Basic and acidic residues" evidence="8">
    <location>
        <begin position="201"/>
        <end position="224"/>
    </location>
</feature>
<reference evidence="10 11" key="1">
    <citation type="submission" date="2014-05" db="EMBL/GenBank/DDBJ databases">
        <title>Draft genome sequence of a rare smut relative, Tilletiaria anomala UBC 951.</title>
        <authorList>
            <consortium name="DOE Joint Genome Institute"/>
            <person name="Toome M."/>
            <person name="Kuo A."/>
            <person name="Henrissat B."/>
            <person name="Lipzen A."/>
            <person name="Tritt A."/>
            <person name="Yoshinaga Y."/>
            <person name="Zane M."/>
            <person name="Barry K."/>
            <person name="Grigoriev I.V."/>
            <person name="Spatafora J.W."/>
            <person name="Aimea M.C."/>
        </authorList>
    </citation>
    <scope>NUCLEOTIDE SEQUENCE [LARGE SCALE GENOMIC DNA]</scope>
    <source>
        <strain evidence="10 11">UBC 951</strain>
    </source>
</reference>
<dbReference type="SUPFAM" id="SSF54928">
    <property type="entry name" value="RNA-binding domain, RBD"/>
    <property type="match status" value="3"/>
</dbReference>
<feature type="domain" description="RRM" evidence="9">
    <location>
        <begin position="331"/>
        <end position="416"/>
    </location>
</feature>
<comment type="subcellular location">
    <subcellularLocation>
        <location evidence="1">Nucleus</location>
    </subcellularLocation>
</comment>
<feature type="compositionally biased region" description="Basic and acidic residues" evidence="8">
    <location>
        <begin position="729"/>
        <end position="740"/>
    </location>
</feature>
<feature type="region of interest" description="Disordered" evidence="8">
    <location>
        <begin position="612"/>
        <end position="665"/>
    </location>
</feature>
<dbReference type="CDD" id="cd12232">
    <property type="entry name" value="RRM3_U2AF65"/>
    <property type="match status" value="1"/>
</dbReference>
<dbReference type="Gene3D" id="3.30.70.330">
    <property type="match status" value="3"/>
</dbReference>
<evidence type="ECO:0000256" key="5">
    <source>
        <dbReference type="ARBA" id="ARBA00023187"/>
    </source>
</evidence>
<keyword evidence="6" id="KW-0539">Nucleus</keyword>
<feature type="region of interest" description="Disordered" evidence="8">
    <location>
        <begin position="19"/>
        <end position="254"/>
    </location>
</feature>
<dbReference type="GO" id="GO:0008380">
    <property type="term" value="P:RNA splicing"/>
    <property type="evidence" value="ECO:0007669"/>
    <property type="project" value="UniProtKB-KW"/>
</dbReference>
<evidence type="ECO:0000256" key="1">
    <source>
        <dbReference type="ARBA" id="ARBA00004123"/>
    </source>
</evidence>
<keyword evidence="3" id="KW-0677">Repeat</keyword>
<dbReference type="AlphaFoldDB" id="A0A066W2Z9"/>
<dbReference type="HOGENOM" id="CLU_021795_3_0_1"/>
<dbReference type="GeneID" id="25266505"/>
<dbReference type="SMART" id="SM00360">
    <property type="entry name" value="RRM"/>
    <property type="match status" value="3"/>
</dbReference>
<dbReference type="PANTHER" id="PTHR23139">
    <property type="entry name" value="RNA-BINDING PROTEIN"/>
    <property type="match status" value="1"/>
</dbReference>
<dbReference type="InterPro" id="IPR035979">
    <property type="entry name" value="RBD_domain_sf"/>
</dbReference>
<organism evidence="10 11">
    <name type="scientific">Tilletiaria anomala (strain ATCC 24038 / CBS 436.72 / UBC 951)</name>
    <dbReference type="NCBI Taxonomy" id="1037660"/>
    <lineage>
        <taxon>Eukaryota</taxon>
        <taxon>Fungi</taxon>
        <taxon>Dikarya</taxon>
        <taxon>Basidiomycota</taxon>
        <taxon>Ustilaginomycotina</taxon>
        <taxon>Exobasidiomycetes</taxon>
        <taxon>Georgefischeriales</taxon>
        <taxon>Tilletiariaceae</taxon>
        <taxon>Tilletiaria</taxon>
    </lineage>
</organism>
<dbReference type="InterPro" id="IPR000504">
    <property type="entry name" value="RRM_dom"/>
</dbReference>
<dbReference type="OMA" id="CATICLT"/>
<dbReference type="InParanoid" id="A0A066W2Z9"/>
<keyword evidence="11" id="KW-1185">Reference proteome</keyword>
<dbReference type="GO" id="GO:0006397">
    <property type="term" value="P:mRNA processing"/>
    <property type="evidence" value="ECO:0007669"/>
    <property type="project" value="UniProtKB-KW"/>
</dbReference>
<feature type="compositionally biased region" description="Acidic residues" evidence="8">
    <location>
        <begin position="706"/>
        <end position="717"/>
    </location>
</feature>
<dbReference type="GO" id="GO:0005634">
    <property type="term" value="C:nucleus"/>
    <property type="evidence" value="ECO:0007669"/>
    <property type="project" value="UniProtKB-SubCell"/>
</dbReference>
<feature type="compositionally biased region" description="Basic and acidic residues" evidence="8">
    <location>
        <begin position="59"/>
        <end position="86"/>
    </location>
</feature>
<proteinExistence type="predicted"/>
<keyword evidence="5" id="KW-0508">mRNA splicing</keyword>
<name>A0A066W2Z9_TILAU</name>
<keyword evidence="4 7" id="KW-0694">RNA-binding</keyword>
<evidence type="ECO:0000256" key="8">
    <source>
        <dbReference type="SAM" id="MobiDB-lite"/>
    </source>
</evidence>
<evidence type="ECO:0000256" key="6">
    <source>
        <dbReference type="ARBA" id="ARBA00023242"/>
    </source>
</evidence>
<feature type="compositionally biased region" description="Low complexity" evidence="8">
    <location>
        <begin position="174"/>
        <end position="193"/>
    </location>
</feature>
<accession>A0A066W2Z9</accession>